<evidence type="ECO:0000313" key="1">
    <source>
        <dbReference type="EMBL" id="EHJ07557.1"/>
    </source>
</evidence>
<evidence type="ECO:0000313" key="2">
    <source>
        <dbReference type="Proteomes" id="UP000005413"/>
    </source>
</evidence>
<dbReference type="OrthoDB" id="2404366at2"/>
<dbReference type="RefSeq" id="WP_002464405.1">
    <property type="nucleotide sequence ID" value="NZ_AEUN01000459.1"/>
</dbReference>
<dbReference type="EMBL" id="AEUN01000459">
    <property type="protein sequence ID" value="EHJ07557.1"/>
    <property type="molecule type" value="Genomic_DNA"/>
</dbReference>
<name>G5JJQ0_9STAP</name>
<comment type="caution">
    <text evidence="1">The sequence shown here is derived from an EMBL/GenBank/DDBJ whole genome shotgun (WGS) entry which is preliminary data.</text>
</comment>
<dbReference type="Proteomes" id="UP000005413">
    <property type="component" value="Unassembled WGS sequence"/>
</dbReference>
<dbReference type="PATRIC" id="fig|911238.3.peg.1483"/>
<gene>
    <name evidence="1" type="ORF">SS7213T_08547</name>
</gene>
<accession>G5JJQ0</accession>
<keyword evidence="2" id="KW-1185">Reference proteome</keyword>
<proteinExistence type="predicted"/>
<reference evidence="1 2" key="1">
    <citation type="journal article" date="2012" name="BMC Genomics">
        <title>Comparative genomic analysis of the genus Staphylococcus including Staphylococcus aureus and its newly described sister species Staphylococcus simiae.</title>
        <authorList>
            <person name="Suzuki H."/>
            <person name="Lefebure T."/>
            <person name="Pavinski Bitar P."/>
            <person name="Stanhope M.J."/>
        </authorList>
    </citation>
    <scope>NUCLEOTIDE SEQUENCE [LARGE SCALE GENOMIC DNA]</scope>
    <source>
        <strain evidence="1 2">CCM 7213</strain>
    </source>
</reference>
<dbReference type="AlphaFoldDB" id="G5JJQ0"/>
<protein>
    <submittedName>
        <fullName evidence="1">Uncharacterized protein</fullName>
    </submittedName>
</protein>
<organism evidence="1 2">
    <name type="scientific">Staphylococcus simiae CCM 7213 = CCUG 51256</name>
    <dbReference type="NCBI Taxonomy" id="911238"/>
    <lineage>
        <taxon>Bacteria</taxon>
        <taxon>Bacillati</taxon>
        <taxon>Bacillota</taxon>
        <taxon>Bacilli</taxon>
        <taxon>Bacillales</taxon>
        <taxon>Staphylococcaceae</taxon>
        <taxon>Staphylococcus</taxon>
    </lineage>
</organism>
<sequence>MDKQDVISSLDKNGKIAIETMAGKKYNIEEVARDNDEQQLHILKPHDVTVPIDSIKEIDENDLNDPT</sequence>